<accession>A0AAW1AIK7</accession>
<proteinExistence type="predicted"/>
<dbReference type="EMBL" id="JAWNGG020000008">
    <property type="protein sequence ID" value="KAK9309786.1"/>
    <property type="molecule type" value="Genomic_DNA"/>
</dbReference>
<organism evidence="2 3">
    <name type="scientific">Tetragonisca angustula</name>
    <dbReference type="NCBI Taxonomy" id="166442"/>
    <lineage>
        <taxon>Eukaryota</taxon>
        <taxon>Metazoa</taxon>
        <taxon>Ecdysozoa</taxon>
        <taxon>Arthropoda</taxon>
        <taxon>Hexapoda</taxon>
        <taxon>Insecta</taxon>
        <taxon>Pterygota</taxon>
        <taxon>Neoptera</taxon>
        <taxon>Endopterygota</taxon>
        <taxon>Hymenoptera</taxon>
        <taxon>Apocrita</taxon>
        <taxon>Aculeata</taxon>
        <taxon>Apoidea</taxon>
        <taxon>Anthophila</taxon>
        <taxon>Apidae</taxon>
        <taxon>Tetragonisca</taxon>
    </lineage>
</organism>
<reference evidence="2 3" key="1">
    <citation type="submission" date="2024-05" db="EMBL/GenBank/DDBJ databases">
        <title>The nuclear and mitochondrial genome assemblies of Tetragonisca angustula (Apidae: Meliponini), a tiny yet remarkable pollinator in the Neotropics.</title>
        <authorList>
            <person name="Ferrari R."/>
            <person name="Ricardo P.C."/>
            <person name="Dias F.C."/>
            <person name="Araujo N.S."/>
            <person name="Soares D.O."/>
            <person name="Zhou Q.-S."/>
            <person name="Zhu C.-D."/>
            <person name="Coutinho L."/>
            <person name="Airas M.C."/>
            <person name="Batista T.M."/>
        </authorList>
    </citation>
    <scope>NUCLEOTIDE SEQUENCE [LARGE SCALE GENOMIC DNA]</scope>
    <source>
        <strain evidence="2">ASF017062</strain>
        <tissue evidence="2">Abdomen</tissue>
    </source>
</reference>
<feature type="compositionally biased region" description="Basic and acidic residues" evidence="1">
    <location>
        <begin position="71"/>
        <end position="85"/>
    </location>
</feature>
<dbReference type="Proteomes" id="UP001432146">
    <property type="component" value="Unassembled WGS sequence"/>
</dbReference>
<comment type="caution">
    <text evidence="2">The sequence shown here is derived from an EMBL/GenBank/DDBJ whole genome shotgun (WGS) entry which is preliminary data.</text>
</comment>
<evidence type="ECO:0000313" key="3">
    <source>
        <dbReference type="Proteomes" id="UP001432146"/>
    </source>
</evidence>
<evidence type="ECO:0000313" key="2">
    <source>
        <dbReference type="EMBL" id="KAK9309786.1"/>
    </source>
</evidence>
<evidence type="ECO:0000256" key="1">
    <source>
        <dbReference type="SAM" id="MobiDB-lite"/>
    </source>
</evidence>
<sequence length="130" mass="14907">MEKLYHPAIFTFYTCSALANRKCAVALICRCACNPLFQTVAELRINWQQRVQARVKDFAHVESLCRSREWRKDEENGTEESEMRDACPNGGHLERPEAAIVSVYAFVAHTGPYTSRKTYDTTAFRSQRAI</sequence>
<keyword evidence="3" id="KW-1185">Reference proteome</keyword>
<feature type="region of interest" description="Disordered" evidence="1">
    <location>
        <begin position="71"/>
        <end position="91"/>
    </location>
</feature>
<name>A0AAW1AIK7_9HYME</name>
<dbReference type="AlphaFoldDB" id="A0AAW1AIK7"/>
<gene>
    <name evidence="2" type="ORF">QLX08_000609</name>
</gene>
<protein>
    <submittedName>
        <fullName evidence="2">Uncharacterized protein</fullName>
    </submittedName>
</protein>